<dbReference type="Proteomes" id="UP000003536">
    <property type="component" value="Unassembled WGS sequence"/>
</dbReference>
<proteinExistence type="predicted"/>
<reference evidence="1 2" key="1">
    <citation type="journal article" date="2011" name="BMC Genomics">
        <title>Genome sequencing reveals diversification of virulence factor content and possible host adaptation in distinct subpopulations of Salmonella enterica.</title>
        <authorList>
            <person name="den Bakker H.C."/>
            <person name="Moreno Switt A.I."/>
            <person name="Govoni G."/>
            <person name="Cummings C.A."/>
            <person name="Ranieri M.L."/>
            <person name="Degoricija L."/>
            <person name="Hoelzer K."/>
            <person name="Rodriguez-Rivera L.D."/>
            <person name="Brown S."/>
            <person name="Bolchacova E."/>
            <person name="Furtado M.R."/>
            <person name="Wiedmann M."/>
        </authorList>
    </citation>
    <scope>NUCLEOTIDE SEQUENCE [LARGE SCALE GENOMIC DNA]</scope>
    <source>
        <strain evidence="1 2">A4-580</strain>
    </source>
</reference>
<gene>
    <name evidence="1" type="ORF">LTSEWAN_3967</name>
</gene>
<evidence type="ECO:0000313" key="1">
    <source>
        <dbReference type="EMBL" id="EHD01136.1"/>
    </source>
</evidence>
<organism evidence="1 2">
    <name type="scientific">Salmonella enterica subsp. enterica serovar Wandsworth str. A4-580</name>
    <dbReference type="NCBI Taxonomy" id="913086"/>
    <lineage>
        <taxon>Bacteria</taxon>
        <taxon>Pseudomonadati</taxon>
        <taxon>Pseudomonadota</taxon>
        <taxon>Gammaproteobacteria</taxon>
        <taxon>Enterobacterales</taxon>
        <taxon>Enterobacteriaceae</taxon>
        <taxon>Salmonella</taxon>
    </lineage>
</organism>
<dbReference type="AlphaFoldDB" id="G5SEX1"/>
<feature type="non-terminal residue" evidence="1">
    <location>
        <position position="36"/>
    </location>
</feature>
<comment type="caution">
    <text evidence="1">The sequence shown here is derived from an EMBL/GenBank/DDBJ whole genome shotgun (WGS) entry which is preliminary data.</text>
</comment>
<sequence>MTKLFCTLCALPRRRRWRALSGLPTTDGSESVGPVR</sequence>
<name>G5SEX1_SALET</name>
<protein>
    <submittedName>
        <fullName evidence="1">Uncharacterized protein</fullName>
    </submittedName>
</protein>
<dbReference type="EMBL" id="AFCX01001281">
    <property type="protein sequence ID" value="EHD01136.1"/>
    <property type="molecule type" value="Genomic_DNA"/>
</dbReference>
<accession>G5SEX1</accession>
<evidence type="ECO:0000313" key="2">
    <source>
        <dbReference type="Proteomes" id="UP000003536"/>
    </source>
</evidence>